<dbReference type="GO" id="GO:0005524">
    <property type="term" value="F:ATP binding"/>
    <property type="evidence" value="ECO:0007669"/>
    <property type="project" value="UniProtKB-KW"/>
</dbReference>
<dbReference type="PANTHER" id="PTHR19375">
    <property type="entry name" value="HEAT SHOCK PROTEIN 70KDA"/>
    <property type="match status" value="1"/>
</dbReference>
<evidence type="ECO:0000256" key="1">
    <source>
        <dbReference type="ARBA" id="ARBA00022741"/>
    </source>
</evidence>
<name>A0A9P3LUT7_9FUNG</name>
<dbReference type="Proteomes" id="UP000827284">
    <property type="component" value="Unassembled WGS sequence"/>
</dbReference>
<proteinExistence type="predicted"/>
<evidence type="ECO:0000313" key="4">
    <source>
        <dbReference type="EMBL" id="GJJ71393.1"/>
    </source>
</evidence>
<protein>
    <submittedName>
        <fullName evidence="4">Uncharacterized protein</fullName>
    </submittedName>
</protein>
<evidence type="ECO:0000256" key="2">
    <source>
        <dbReference type="ARBA" id="ARBA00022840"/>
    </source>
</evidence>
<reference evidence="4" key="1">
    <citation type="submission" date="2021-11" db="EMBL/GenBank/DDBJ databases">
        <authorList>
            <person name="Herlambang A."/>
            <person name="Guo Y."/>
            <person name="Takashima Y."/>
            <person name="Nishizawa T."/>
        </authorList>
    </citation>
    <scope>NUCLEOTIDE SEQUENCE</scope>
    <source>
        <strain evidence="4">E1425</strain>
    </source>
</reference>
<dbReference type="Gene3D" id="3.30.420.40">
    <property type="match status" value="2"/>
</dbReference>
<dbReference type="FunFam" id="3.90.640.10:FF:000003">
    <property type="entry name" value="Molecular chaperone DnaK"/>
    <property type="match status" value="1"/>
</dbReference>
<evidence type="ECO:0000256" key="3">
    <source>
        <dbReference type="SAM" id="SignalP"/>
    </source>
</evidence>
<feature type="chain" id="PRO_5040450076" evidence="3">
    <location>
        <begin position="27"/>
        <end position="424"/>
    </location>
</feature>
<keyword evidence="3" id="KW-0732">Signal</keyword>
<dbReference type="AlphaFoldDB" id="A0A9P3LUT7"/>
<dbReference type="EMBL" id="BQFW01000005">
    <property type="protein sequence ID" value="GJJ71393.1"/>
    <property type="molecule type" value="Genomic_DNA"/>
</dbReference>
<evidence type="ECO:0000313" key="5">
    <source>
        <dbReference type="Proteomes" id="UP000827284"/>
    </source>
</evidence>
<dbReference type="InterPro" id="IPR013126">
    <property type="entry name" value="Hsp_70_fam"/>
</dbReference>
<accession>A0A9P3LUT7</accession>
<gene>
    <name evidence="4" type="ORF">EMPS_03743</name>
</gene>
<keyword evidence="1" id="KW-0547">Nucleotide-binding</keyword>
<dbReference type="SUPFAM" id="SSF53067">
    <property type="entry name" value="Actin-like ATPase domain"/>
    <property type="match status" value="1"/>
</dbReference>
<keyword evidence="2" id="KW-0067">ATP-binding</keyword>
<dbReference type="InterPro" id="IPR043129">
    <property type="entry name" value="ATPase_NBD"/>
</dbReference>
<feature type="signal peptide" evidence="3">
    <location>
        <begin position="1"/>
        <end position="26"/>
    </location>
</feature>
<reference evidence="4" key="2">
    <citation type="journal article" date="2022" name="Microbiol. Resour. Announc.">
        <title>Whole-Genome Sequence of Entomortierella parvispora E1425, a Mucoromycotan Fungus Associated with Burkholderiaceae-Related Endosymbiotic Bacteria.</title>
        <authorList>
            <person name="Herlambang A."/>
            <person name="Guo Y."/>
            <person name="Takashima Y."/>
            <person name="Narisawa K."/>
            <person name="Ohta H."/>
            <person name="Nishizawa T."/>
        </authorList>
    </citation>
    <scope>NUCLEOTIDE SEQUENCE</scope>
    <source>
        <strain evidence="4">E1425</strain>
    </source>
</reference>
<comment type="caution">
    <text evidence="4">The sequence shown here is derived from an EMBL/GenBank/DDBJ whole genome shotgun (WGS) entry which is preliminary data.</text>
</comment>
<organism evidence="4 5">
    <name type="scientific">Entomortierella parvispora</name>
    <dbReference type="NCBI Taxonomy" id="205924"/>
    <lineage>
        <taxon>Eukaryota</taxon>
        <taxon>Fungi</taxon>
        <taxon>Fungi incertae sedis</taxon>
        <taxon>Mucoromycota</taxon>
        <taxon>Mortierellomycotina</taxon>
        <taxon>Mortierellomycetes</taxon>
        <taxon>Mortierellales</taxon>
        <taxon>Mortierellaceae</taxon>
        <taxon>Entomortierella</taxon>
    </lineage>
</organism>
<dbReference type="Gene3D" id="3.90.640.10">
    <property type="entry name" value="Actin, Chain A, domain 4"/>
    <property type="match status" value="1"/>
</dbReference>
<keyword evidence="5" id="KW-1185">Reference proteome</keyword>
<dbReference type="Pfam" id="PF00012">
    <property type="entry name" value="HSP70"/>
    <property type="match status" value="1"/>
</dbReference>
<dbReference type="GO" id="GO:0140662">
    <property type="term" value="F:ATP-dependent protein folding chaperone"/>
    <property type="evidence" value="ECO:0007669"/>
    <property type="project" value="InterPro"/>
</dbReference>
<sequence length="424" mass="47074">MKWSSKLFTVLVALIVLTFLPSVIVSNPSPGDVLTTLAIDVGSSAARLSALIGVNGFAFGDTGKPRIILTGPGTHSSPGPLKSNWTSEGFLLIKDGTDEAHYVHAFNTLFNLDHPIEMRSRDKYSYHNRPNITGYQAFSLIDITGKYMEKLKTSAESIVGHTIDFVAIVLPNGRNLRTATKNIINDRRWGNFTSYVRVYVDGNDPQKTKGVMNSATMPLQVSNTVELYERASAAIFSFDNGMEYRRPFLVYRLGSSTFEVSIHDVEGGKFNTISSVYDQRLGGNNFNQRVVDRLLLAHKNKTGQDLSGDDMFLLRLRSEVENAKQSLSVRDRVLIEIEPLQTGGEGLSEVLTRSQFEEFNMDLFNKTITAIDRAIKDSTMYTKDDIQDVVFSGGSANIPFSSRPLKSILVPIKNTMDRVTPKPP</sequence>
<dbReference type="OrthoDB" id="2430612at2759"/>